<gene>
    <name evidence="1" type="ORF">GXN76_04440</name>
</gene>
<dbReference type="InterPro" id="IPR025833">
    <property type="entry name" value="GDYXXLXY"/>
</dbReference>
<protein>
    <submittedName>
        <fullName evidence="1">GDYXXLXY domain-containing protein</fullName>
    </submittedName>
</protein>
<sequence length="169" mass="19810">MNRKRWLWFLVAAQALFLLGIAGSFYAIDWVGKEIRLQTTPVDPRDLLYGDYVELNYDISEVSFDLWKGQKSEFLDNKPVYVLLTPTEKVYRVKGIYPDQPAVSGNDIFLRARATTLYHDQKQIYLEYGLERFHVTENTGEKWERIDKPLQARVRVAPWGQAKIIRLEP</sequence>
<proteinExistence type="predicted"/>
<dbReference type="KEGG" id="kpul:GXN76_04440"/>
<evidence type="ECO:0000313" key="2">
    <source>
        <dbReference type="Proteomes" id="UP000503088"/>
    </source>
</evidence>
<organism evidence="1 2">
    <name type="scientific">Kroppenstedtia pulmonis</name>
    <dbReference type="NCBI Taxonomy" id="1380685"/>
    <lineage>
        <taxon>Bacteria</taxon>
        <taxon>Bacillati</taxon>
        <taxon>Bacillota</taxon>
        <taxon>Bacilli</taxon>
        <taxon>Bacillales</taxon>
        <taxon>Thermoactinomycetaceae</taxon>
        <taxon>Kroppenstedtia</taxon>
    </lineage>
</organism>
<accession>A0A7D4CUY5</accession>
<keyword evidence="2" id="KW-1185">Reference proteome</keyword>
<evidence type="ECO:0000313" key="1">
    <source>
        <dbReference type="EMBL" id="QKG83797.1"/>
    </source>
</evidence>
<reference evidence="1 2" key="1">
    <citation type="submission" date="2020-01" db="EMBL/GenBank/DDBJ databases">
        <authorList>
            <person name="Gulvik C.A."/>
            <person name="Batra D.G."/>
        </authorList>
    </citation>
    <scope>NUCLEOTIDE SEQUENCE [LARGE SCALE GENOMIC DNA]</scope>
    <source>
        <strain evidence="1 2">W9323</strain>
    </source>
</reference>
<dbReference type="EMBL" id="CP048104">
    <property type="protein sequence ID" value="QKG83797.1"/>
    <property type="molecule type" value="Genomic_DNA"/>
</dbReference>
<dbReference type="RefSeq" id="WP_173220873.1">
    <property type="nucleotide sequence ID" value="NZ_CP048104.1"/>
</dbReference>
<name>A0A7D4CUY5_9BACL</name>
<dbReference type="AlphaFoldDB" id="A0A7D4CUY5"/>
<dbReference type="Proteomes" id="UP000503088">
    <property type="component" value="Chromosome"/>
</dbReference>
<dbReference type="Pfam" id="PF14345">
    <property type="entry name" value="GDYXXLXY"/>
    <property type="match status" value="1"/>
</dbReference>